<keyword evidence="9" id="KW-1185">Reference proteome</keyword>
<keyword evidence="3" id="KW-0378">Hydrolase</keyword>
<feature type="region of interest" description="Disordered" evidence="5">
    <location>
        <begin position="94"/>
        <end position="113"/>
    </location>
</feature>
<dbReference type="FunFam" id="3.40.80.10:FF:000006">
    <property type="entry name" value="N-acetylmuramoyl-L-alanine amidase"/>
    <property type="match status" value="1"/>
</dbReference>
<dbReference type="PANTHER" id="PTHR30417:SF1">
    <property type="entry name" value="N-ACETYLMURAMOYL-L-ALANINE AMIDASE AMID"/>
    <property type="match status" value="1"/>
</dbReference>
<reference evidence="8" key="1">
    <citation type="submission" date="2021-01" db="EMBL/GenBank/DDBJ databases">
        <title>Whole genome shotgun sequence of Planosporangium mesophilum NBRC 109066.</title>
        <authorList>
            <person name="Komaki H."/>
            <person name="Tamura T."/>
        </authorList>
    </citation>
    <scope>NUCLEOTIDE SEQUENCE</scope>
    <source>
        <strain evidence="8">NBRC 109066</strain>
    </source>
</reference>
<dbReference type="EMBL" id="BOON01000046">
    <property type="protein sequence ID" value="GII25131.1"/>
    <property type="molecule type" value="Genomic_DNA"/>
</dbReference>
<dbReference type="PROSITE" id="PS51318">
    <property type="entry name" value="TAT"/>
    <property type="match status" value="1"/>
</dbReference>
<comment type="catalytic activity">
    <reaction evidence="1">
        <text>Hydrolyzes the link between N-acetylmuramoyl residues and L-amino acid residues in certain cell-wall glycopeptides.</text>
        <dbReference type="EC" id="3.5.1.28"/>
    </reaction>
</comment>
<evidence type="ECO:0000256" key="6">
    <source>
        <dbReference type="SAM" id="SignalP"/>
    </source>
</evidence>
<evidence type="ECO:0000256" key="5">
    <source>
        <dbReference type="SAM" id="MobiDB-lite"/>
    </source>
</evidence>
<dbReference type="SMART" id="SM00644">
    <property type="entry name" value="Ami_2"/>
    <property type="match status" value="1"/>
</dbReference>
<keyword evidence="6" id="KW-0732">Signal</keyword>
<evidence type="ECO:0000256" key="3">
    <source>
        <dbReference type="ARBA" id="ARBA00022801"/>
    </source>
</evidence>
<feature type="chain" id="PRO_5035234845" description="N-acetylmuramoyl-L-alanine amidase" evidence="6">
    <location>
        <begin position="36"/>
        <end position="642"/>
    </location>
</feature>
<dbReference type="SUPFAM" id="SSF55846">
    <property type="entry name" value="N-acetylmuramoyl-L-alanine amidase-like"/>
    <property type="match status" value="1"/>
</dbReference>
<dbReference type="GO" id="GO:0009254">
    <property type="term" value="P:peptidoglycan turnover"/>
    <property type="evidence" value="ECO:0007669"/>
    <property type="project" value="TreeGrafter"/>
</dbReference>
<dbReference type="Pfam" id="PF01510">
    <property type="entry name" value="Amidase_2"/>
    <property type="match status" value="1"/>
</dbReference>
<name>A0A8J3X2P1_9ACTN</name>
<dbReference type="GO" id="GO:0008745">
    <property type="term" value="F:N-acetylmuramoyl-L-alanine amidase activity"/>
    <property type="evidence" value="ECO:0007669"/>
    <property type="project" value="UniProtKB-EC"/>
</dbReference>
<keyword evidence="4" id="KW-0961">Cell wall biogenesis/degradation</keyword>
<dbReference type="EC" id="3.5.1.28" evidence="2"/>
<dbReference type="GO" id="GO:0071555">
    <property type="term" value="P:cell wall organization"/>
    <property type="evidence" value="ECO:0007669"/>
    <property type="project" value="UniProtKB-KW"/>
</dbReference>
<feature type="domain" description="N-acetylmuramoyl-L-alanine amidase" evidence="7">
    <location>
        <begin position="273"/>
        <end position="409"/>
    </location>
</feature>
<dbReference type="AlphaFoldDB" id="A0A8J3X2P1"/>
<dbReference type="RefSeq" id="WP_203935824.1">
    <property type="nucleotide sequence ID" value="NZ_BOON01000046.1"/>
</dbReference>
<gene>
    <name evidence="8" type="ORF">Pme01_47280</name>
</gene>
<dbReference type="Gene3D" id="1.10.530.10">
    <property type="match status" value="1"/>
</dbReference>
<feature type="signal peptide" evidence="6">
    <location>
        <begin position="1"/>
        <end position="35"/>
    </location>
</feature>
<evidence type="ECO:0000256" key="1">
    <source>
        <dbReference type="ARBA" id="ARBA00001561"/>
    </source>
</evidence>
<evidence type="ECO:0000256" key="2">
    <source>
        <dbReference type="ARBA" id="ARBA00011901"/>
    </source>
</evidence>
<sequence>MRVMSSFRRPALALAVTAAVTVGLGGALRPSPAAAADGDRQRAFAAASAEFGVPEDVLLAVSYLQSRWDTNGGQPSRAAGYGPMHLTDAVPFLTGSDHHDGAEDPRGDTARPLAPRRTEAGQVAAALRTVDLAKGLTGLDPVAIKADPGANIRAGAAVLRRYQSELGAPVVGDPAAWYGAVARYSGADDADGARSFADQVYATIRDGAQRTTDDGQRVTLPARAVRPETTWLDRLGLRASSRAETECPPTLACEWIPAPYQKLSADPGDYGNHDKADRPASQRIEYIVIHDTEEDYATTLRLVQDPTYVSWNFTLRSSDGHIAQHVKSRDVAWHAGNWYVNAKAIGLEHEGFAAQGTWYTEAMYRSSATLVRHLALRYGIPLDRHHILGHDTVQGTIPSTIPGMHADPGPYWDWAHYFDLLGAPLRPSGGAQSGLVTIAPDFQSNRPAYTGCDRPGSGNPCPSRPSASVVLRTEPRDDAPLLLDVGRHVPTGQSTMDVLDHGSRVSTGQRYAVAERGGEWTAVWYLGQKGWLRSAQTMPATGLVATPRAGRASVPVYGRAYPEARAYPSNVPVQSVVPLPYTLPAGQRYAVGLVLRPEYYYATTFDTADHLVVRGNDVYYQVQFGHRVAYLRAADVDLLPSS</sequence>
<feature type="compositionally biased region" description="Basic and acidic residues" evidence="5">
    <location>
        <begin position="96"/>
        <end position="109"/>
    </location>
</feature>
<dbReference type="GO" id="GO:0009253">
    <property type="term" value="P:peptidoglycan catabolic process"/>
    <property type="evidence" value="ECO:0007669"/>
    <property type="project" value="InterPro"/>
</dbReference>
<evidence type="ECO:0000313" key="9">
    <source>
        <dbReference type="Proteomes" id="UP000599074"/>
    </source>
</evidence>
<evidence type="ECO:0000259" key="7">
    <source>
        <dbReference type="SMART" id="SM00644"/>
    </source>
</evidence>
<dbReference type="InterPro" id="IPR006311">
    <property type="entry name" value="TAT_signal"/>
</dbReference>
<dbReference type="InterPro" id="IPR002502">
    <property type="entry name" value="Amidase_domain"/>
</dbReference>
<dbReference type="Proteomes" id="UP000599074">
    <property type="component" value="Unassembled WGS sequence"/>
</dbReference>
<accession>A0A8J3X2P1</accession>
<dbReference type="InterPro" id="IPR051206">
    <property type="entry name" value="NAMLAA_amidase_2"/>
</dbReference>
<comment type="caution">
    <text evidence="8">The sequence shown here is derived from an EMBL/GenBank/DDBJ whole genome shotgun (WGS) entry which is preliminary data.</text>
</comment>
<evidence type="ECO:0000313" key="8">
    <source>
        <dbReference type="EMBL" id="GII25131.1"/>
    </source>
</evidence>
<dbReference type="PANTHER" id="PTHR30417">
    <property type="entry name" value="N-ACETYLMURAMOYL-L-ALANINE AMIDASE AMID"/>
    <property type="match status" value="1"/>
</dbReference>
<dbReference type="Gene3D" id="3.40.80.10">
    <property type="entry name" value="Peptidoglycan recognition protein-like"/>
    <property type="match status" value="1"/>
</dbReference>
<evidence type="ECO:0000256" key="4">
    <source>
        <dbReference type="ARBA" id="ARBA00023316"/>
    </source>
</evidence>
<dbReference type="InterPro" id="IPR036505">
    <property type="entry name" value="Amidase/PGRP_sf"/>
</dbReference>
<dbReference type="CDD" id="cd06583">
    <property type="entry name" value="PGRP"/>
    <property type="match status" value="1"/>
</dbReference>
<protein>
    <recommendedName>
        <fullName evidence="2">N-acetylmuramoyl-L-alanine amidase</fullName>
        <ecNumber evidence="2">3.5.1.28</ecNumber>
    </recommendedName>
</protein>
<organism evidence="8 9">
    <name type="scientific">Planosporangium mesophilum</name>
    <dbReference type="NCBI Taxonomy" id="689768"/>
    <lineage>
        <taxon>Bacteria</taxon>
        <taxon>Bacillati</taxon>
        <taxon>Actinomycetota</taxon>
        <taxon>Actinomycetes</taxon>
        <taxon>Micromonosporales</taxon>
        <taxon>Micromonosporaceae</taxon>
        <taxon>Planosporangium</taxon>
    </lineage>
</organism>
<proteinExistence type="predicted"/>